<dbReference type="InterPro" id="IPR011991">
    <property type="entry name" value="ArsR-like_HTH"/>
</dbReference>
<evidence type="ECO:0000256" key="2">
    <source>
        <dbReference type="ARBA" id="ARBA00023125"/>
    </source>
</evidence>
<sequence>MDRFDDRILRELESNGRLTNVELAERIGLSTSATLRRVQELERSGVIKGYRAVLDRNKLGMGFIAYVTIGLSSHSKHAQLAFEESVRHAIEVKECHNITGVSEYLLRIETADLSAYKRFHADVLGEIPQVNAITTMVVMDSPKEAG</sequence>
<dbReference type="InterPro" id="IPR036390">
    <property type="entry name" value="WH_DNA-bd_sf"/>
</dbReference>
<dbReference type="PRINTS" id="PR00033">
    <property type="entry name" value="HTHASNC"/>
</dbReference>
<dbReference type="SUPFAM" id="SSF46785">
    <property type="entry name" value="Winged helix' DNA-binding domain"/>
    <property type="match status" value="1"/>
</dbReference>
<gene>
    <name evidence="7" type="ORF">C9I94_08095</name>
</gene>
<dbReference type="Gene3D" id="3.30.70.920">
    <property type="match status" value="1"/>
</dbReference>
<dbReference type="CDD" id="cd00090">
    <property type="entry name" value="HTH_ARSR"/>
    <property type="match status" value="1"/>
</dbReference>
<dbReference type="GO" id="GO:0005829">
    <property type="term" value="C:cytosol"/>
    <property type="evidence" value="ECO:0007669"/>
    <property type="project" value="TreeGrafter"/>
</dbReference>
<dbReference type="STRING" id="680026.AB733_04190"/>
<dbReference type="InterPro" id="IPR036388">
    <property type="entry name" value="WH-like_DNA-bd_sf"/>
</dbReference>
<dbReference type="SMART" id="SM00344">
    <property type="entry name" value="HTH_ASNC"/>
    <property type="match status" value="1"/>
</dbReference>
<comment type="caution">
    <text evidence="7">The sequence shown here is derived from an EMBL/GenBank/DDBJ whole genome shotgun (WGS) entry which is preliminary data.</text>
</comment>
<reference evidence="7 8" key="1">
    <citation type="submission" date="2018-01" db="EMBL/GenBank/DDBJ databases">
        <title>Whole genome sequencing of Histamine producing bacteria.</title>
        <authorList>
            <person name="Butler K."/>
        </authorList>
    </citation>
    <scope>NUCLEOTIDE SEQUENCE [LARGE SCALE GENOMIC DNA]</scope>
    <source>
        <strain evidence="7 8">DSM 24669</strain>
    </source>
</reference>
<accession>A0A0J8VEQ9</accession>
<protein>
    <recommendedName>
        <fullName evidence="5">Leucine-responsive regulatory protein</fullName>
    </recommendedName>
</protein>
<evidence type="ECO:0000256" key="5">
    <source>
        <dbReference type="ARBA" id="ARBA00039227"/>
    </source>
</evidence>
<keyword evidence="4" id="KW-0804">Transcription</keyword>
<evidence type="ECO:0000256" key="1">
    <source>
        <dbReference type="ARBA" id="ARBA00023015"/>
    </source>
</evidence>
<dbReference type="PANTHER" id="PTHR30154">
    <property type="entry name" value="LEUCINE-RESPONSIVE REGULATORY PROTEIN"/>
    <property type="match status" value="1"/>
</dbReference>
<evidence type="ECO:0000313" key="7">
    <source>
        <dbReference type="EMBL" id="PSW25592.1"/>
    </source>
</evidence>
<dbReference type="PROSITE" id="PS00519">
    <property type="entry name" value="HTH_ASNC_1"/>
    <property type="match status" value="1"/>
</dbReference>
<keyword evidence="8" id="KW-1185">Reference proteome</keyword>
<dbReference type="PROSITE" id="PS50956">
    <property type="entry name" value="HTH_ASNC_2"/>
    <property type="match status" value="1"/>
</dbReference>
<name>A0A0J8VEQ9_9GAMM</name>
<dbReference type="GO" id="GO:0006524">
    <property type="term" value="P:alanine catabolic process"/>
    <property type="evidence" value="ECO:0007669"/>
    <property type="project" value="TreeGrafter"/>
</dbReference>
<dbReference type="EMBL" id="PYLZ01000003">
    <property type="protein sequence ID" value="PSW25592.1"/>
    <property type="molecule type" value="Genomic_DNA"/>
</dbReference>
<dbReference type="Pfam" id="PF01037">
    <property type="entry name" value="AsnC_trans_reg"/>
    <property type="match status" value="1"/>
</dbReference>
<evidence type="ECO:0000259" key="6">
    <source>
        <dbReference type="PROSITE" id="PS50956"/>
    </source>
</evidence>
<evidence type="ECO:0000256" key="4">
    <source>
        <dbReference type="ARBA" id="ARBA00023163"/>
    </source>
</evidence>
<dbReference type="InterPro" id="IPR011008">
    <property type="entry name" value="Dimeric_a/b-barrel"/>
</dbReference>
<dbReference type="SUPFAM" id="SSF54909">
    <property type="entry name" value="Dimeric alpha+beta barrel"/>
    <property type="match status" value="1"/>
</dbReference>
<dbReference type="GO" id="GO:0043201">
    <property type="term" value="P:response to L-leucine"/>
    <property type="evidence" value="ECO:0007669"/>
    <property type="project" value="TreeGrafter"/>
</dbReference>
<keyword evidence="3" id="KW-0010">Activator</keyword>
<dbReference type="Proteomes" id="UP000240481">
    <property type="component" value="Unassembled WGS sequence"/>
</dbReference>
<dbReference type="GO" id="GO:0043565">
    <property type="term" value="F:sequence-specific DNA binding"/>
    <property type="evidence" value="ECO:0007669"/>
    <property type="project" value="InterPro"/>
</dbReference>
<dbReference type="InterPro" id="IPR000485">
    <property type="entry name" value="AsnC-type_HTH_dom"/>
</dbReference>
<evidence type="ECO:0000256" key="3">
    <source>
        <dbReference type="ARBA" id="ARBA00023159"/>
    </source>
</evidence>
<dbReference type="Pfam" id="PF13412">
    <property type="entry name" value="HTH_24"/>
    <property type="match status" value="1"/>
</dbReference>
<dbReference type="Gene3D" id="1.10.10.10">
    <property type="entry name" value="Winged helix-like DNA-binding domain superfamily/Winged helix DNA-binding domain"/>
    <property type="match status" value="1"/>
</dbReference>
<dbReference type="InterPro" id="IPR019888">
    <property type="entry name" value="Tscrpt_reg_AsnC-like"/>
</dbReference>
<organism evidence="7 8">
    <name type="scientific">Photobacterium swingsii</name>
    <dbReference type="NCBI Taxonomy" id="680026"/>
    <lineage>
        <taxon>Bacteria</taxon>
        <taxon>Pseudomonadati</taxon>
        <taxon>Pseudomonadota</taxon>
        <taxon>Gammaproteobacteria</taxon>
        <taxon>Vibrionales</taxon>
        <taxon>Vibrionaceae</taxon>
        <taxon>Photobacterium</taxon>
    </lineage>
</organism>
<dbReference type="InterPro" id="IPR019887">
    <property type="entry name" value="Tscrpt_reg_AsnC/Lrp_C"/>
</dbReference>
<dbReference type="InterPro" id="IPR019885">
    <property type="entry name" value="Tscrpt_reg_HTH_AsnC-type_CS"/>
</dbReference>
<feature type="domain" description="HTH asnC-type" evidence="6">
    <location>
        <begin position="1"/>
        <end position="62"/>
    </location>
</feature>
<evidence type="ECO:0000313" key="8">
    <source>
        <dbReference type="Proteomes" id="UP000240481"/>
    </source>
</evidence>
<dbReference type="GO" id="GO:0006355">
    <property type="term" value="P:regulation of DNA-templated transcription"/>
    <property type="evidence" value="ECO:0007669"/>
    <property type="project" value="UniProtKB-ARBA"/>
</dbReference>
<dbReference type="AlphaFoldDB" id="A0A0J8VEQ9"/>
<dbReference type="OrthoDB" id="166264at2"/>
<keyword evidence="2" id="KW-0238">DNA-binding</keyword>
<dbReference type="PANTHER" id="PTHR30154:SF0">
    <property type="entry name" value="LEUCINE-RESPONSIVE REGULATORY PROTEIN"/>
    <property type="match status" value="1"/>
</dbReference>
<dbReference type="RefSeq" id="WP_048897612.1">
    <property type="nucleotide sequence ID" value="NZ_AP024853.1"/>
</dbReference>
<keyword evidence="1" id="KW-0805">Transcription regulation</keyword>
<proteinExistence type="predicted"/>